<sequence length="68" mass="6753">MKVKRWLLAAVALLMLAARGARRAGLGERAVLVRPVGRARGDGSAGVPVADAGEDAATGVAGVVETGS</sequence>
<reference evidence="2 3" key="1">
    <citation type="submission" date="2020-08" db="EMBL/GenBank/DDBJ databases">
        <title>Sequencing the genomes of 1000 actinobacteria strains.</title>
        <authorList>
            <person name="Klenk H.-P."/>
        </authorList>
    </citation>
    <scope>NUCLEOTIDE SEQUENCE [LARGE SCALE GENOMIC DNA]</scope>
    <source>
        <strain evidence="2 3">DSM 28967</strain>
    </source>
</reference>
<keyword evidence="3" id="KW-1185">Reference proteome</keyword>
<evidence type="ECO:0000313" key="2">
    <source>
        <dbReference type="EMBL" id="MBB5839564.1"/>
    </source>
</evidence>
<dbReference type="Proteomes" id="UP000549971">
    <property type="component" value="Unassembled WGS sequence"/>
</dbReference>
<evidence type="ECO:0000313" key="3">
    <source>
        <dbReference type="Proteomes" id="UP000549971"/>
    </source>
</evidence>
<comment type="caution">
    <text evidence="2">The sequence shown here is derived from an EMBL/GenBank/DDBJ whole genome shotgun (WGS) entry which is preliminary data.</text>
</comment>
<keyword evidence="1" id="KW-0732">Signal</keyword>
<gene>
    <name evidence="2" type="ORF">HDA39_006298</name>
</gene>
<organism evidence="2 3">
    <name type="scientific">Kribbella italica</name>
    <dbReference type="NCBI Taxonomy" id="1540520"/>
    <lineage>
        <taxon>Bacteria</taxon>
        <taxon>Bacillati</taxon>
        <taxon>Actinomycetota</taxon>
        <taxon>Actinomycetes</taxon>
        <taxon>Propionibacteriales</taxon>
        <taxon>Kribbellaceae</taxon>
        <taxon>Kribbella</taxon>
    </lineage>
</organism>
<feature type="signal peptide" evidence="1">
    <location>
        <begin position="1"/>
        <end position="23"/>
    </location>
</feature>
<dbReference type="RefSeq" id="WP_184801332.1">
    <property type="nucleotide sequence ID" value="NZ_JACHMY010000001.1"/>
</dbReference>
<dbReference type="AlphaFoldDB" id="A0A7W9MXA7"/>
<dbReference type="EMBL" id="JACHMY010000001">
    <property type="protein sequence ID" value="MBB5839564.1"/>
    <property type="molecule type" value="Genomic_DNA"/>
</dbReference>
<accession>A0A7W9MXA7</accession>
<evidence type="ECO:0000256" key="1">
    <source>
        <dbReference type="SAM" id="SignalP"/>
    </source>
</evidence>
<proteinExistence type="predicted"/>
<protein>
    <submittedName>
        <fullName evidence="2">Uncharacterized protein</fullName>
    </submittedName>
</protein>
<name>A0A7W9MXA7_9ACTN</name>
<feature type="chain" id="PRO_5039401145" evidence="1">
    <location>
        <begin position="24"/>
        <end position="68"/>
    </location>
</feature>